<feature type="domain" description="ABC transporter" evidence="8">
    <location>
        <begin position="368"/>
        <end position="605"/>
    </location>
</feature>
<dbReference type="Gene3D" id="1.20.1560.10">
    <property type="entry name" value="ABC transporter type 1, transmembrane domain"/>
    <property type="match status" value="1"/>
</dbReference>
<keyword evidence="4 9" id="KW-0067">ATP-binding</keyword>
<protein>
    <submittedName>
        <fullName evidence="9">ABC transporter ATP-binding protein</fullName>
    </submittedName>
</protein>
<name>A0A7R7IEC2_9FIRM</name>
<organism evidence="9 10">
    <name type="scientific">Anaeromicropila herbilytica</name>
    <dbReference type="NCBI Taxonomy" id="2785025"/>
    <lineage>
        <taxon>Bacteria</taxon>
        <taxon>Bacillati</taxon>
        <taxon>Bacillota</taxon>
        <taxon>Clostridia</taxon>
        <taxon>Lachnospirales</taxon>
        <taxon>Lachnospiraceae</taxon>
        <taxon>Anaeromicropila</taxon>
    </lineage>
</organism>
<dbReference type="InterPro" id="IPR017871">
    <property type="entry name" value="ABC_transporter-like_CS"/>
</dbReference>
<evidence type="ECO:0000256" key="1">
    <source>
        <dbReference type="ARBA" id="ARBA00004651"/>
    </source>
</evidence>
<dbReference type="GO" id="GO:0005886">
    <property type="term" value="C:plasma membrane"/>
    <property type="evidence" value="ECO:0007669"/>
    <property type="project" value="UniProtKB-SubCell"/>
</dbReference>
<dbReference type="SUPFAM" id="SSF52540">
    <property type="entry name" value="P-loop containing nucleoside triphosphate hydrolases"/>
    <property type="match status" value="1"/>
</dbReference>
<feature type="transmembrane region" description="Helical" evidence="7">
    <location>
        <begin position="138"/>
        <end position="161"/>
    </location>
</feature>
<evidence type="ECO:0000256" key="3">
    <source>
        <dbReference type="ARBA" id="ARBA00022741"/>
    </source>
</evidence>
<keyword evidence="6 7" id="KW-0472">Membrane</keyword>
<gene>
    <name evidence="9" type="ORF">bsdtb5_31310</name>
</gene>
<dbReference type="InterPro" id="IPR027417">
    <property type="entry name" value="P-loop_NTPase"/>
</dbReference>
<dbReference type="InterPro" id="IPR036640">
    <property type="entry name" value="ABC1_TM_sf"/>
</dbReference>
<keyword evidence="10" id="KW-1185">Reference proteome</keyword>
<dbReference type="EMBL" id="AP024169">
    <property type="protein sequence ID" value="BCN31836.1"/>
    <property type="molecule type" value="Genomic_DNA"/>
</dbReference>
<feature type="transmembrane region" description="Helical" evidence="7">
    <location>
        <begin position="63"/>
        <end position="83"/>
    </location>
</feature>
<evidence type="ECO:0000259" key="8">
    <source>
        <dbReference type="PROSITE" id="PS50893"/>
    </source>
</evidence>
<dbReference type="Pfam" id="PF00005">
    <property type="entry name" value="ABC_tran"/>
    <property type="match status" value="1"/>
</dbReference>
<dbReference type="SUPFAM" id="SSF90123">
    <property type="entry name" value="ABC transporter transmembrane region"/>
    <property type="match status" value="1"/>
</dbReference>
<dbReference type="Gene3D" id="3.40.50.300">
    <property type="entry name" value="P-loop containing nucleotide triphosphate hydrolases"/>
    <property type="match status" value="1"/>
</dbReference>
<dbReference type="InterPro" id="IPR039421">
    <property type="entry name" value="Type_1_exporter"/>
</dbReference>
<dbReference type="GO" id="GO:0016887">
    <property type="term" value="F:ATP hydrolysis activity"/>
    <property type="evidence" value="ECO:0007669"/>
    <property type="project" value="InterPro"/>
</dbReference>
<keyword evidence="5 7" id="KW-1133">Transmembrane helix</keyword>
<evidence type="ECO:0000256" key="7">
    <source>
        <dbReference type="SAM" id="Phobius"/>
    </source>
</evidence>
<dbReference type="PROSITE" id="PS50893">
    <property type="entry name" value="ABC_TRANSPORTER_2"/>
    <property type="match status" value="1"/>
</dbReference>
<feature type="transmembrane region" description="Helical" evidence="7">
    <location>
        <begin position="26"/>
        <end position="51"/>
    </location>
</feature>
<dbReference type="InterPro" id="IPR003593">
    <property type="entry name" value="AAA+_ATPase"/>
</dbReference>
<keyword evidence="3" id="KW-0547">Nucleotide-binding</keyword>
<dbReference type="PANTHER" id="PTHR24221:SF654">
    <property type="entry name" value="ATP-BINDING CASSETTE SUB-FAMILY B MEMBER 6"/>
    <property type="match status" value="1"/>
</dbReference>
<dbReference type="KEGG" id="ahb:bsdtb5_31310"/>
<keyword evidence="2 7" id="KW-0812">Transmembrane</keyword>
<dbReference type="Proteomes" id="UP000595897">
    <property type="component" value="Chromosome"/>
</dbReference>
<evidence type="ECO:0000256" key="4">
    <source>
        <dbReference type="ARBA" id="ARBA00022840"/>
    </source>
</evidence>
<dbReference type="AlphaFoldDB" id="A0A7R7IEC2"/>
<dbReference type="GO" id="GO:0034040">
    <property type="term" value="F:ATPase-coupled lipid transmembrane transporter activity"/>
    <property type="evidence" value="ECO:0007669"/>
    <property type="project" value="TreeGrafter"/>
</dbReference>
<dbReference type="PANTHER" id="PTHR24221">
    <property type="entry name" value="ATP-BINDING CASSETTE SUB-FAMILY B"/>
    <property type="match status" value="1"/>
</dbReference>
<evidence type="ECO:0000256" key="6">
    <source>
        <dbReference type="ARBA" id="ARBA00023136"/>
    </source>
</evidence>
<evidence type="ECO:0000313" key="9">
    <source>
        <dbReference type="EMBL" id="BCN31836.1"/>
    </source>
</evidence>
<evidence type="ECO:0000313" key="10">
    <source>
        <dbReference type="Proteomes" id="UP000595897"/>
    </source>
</evidence>
<dbReference type="CDD" id="cd03228">
    <property type="entry name" value="ABCC_MRP_Like"/>
    <property type="match status" value="1"/>
</dbReference>
<dbReference type="InterPro" id="IPR003439">
    <property type="entry name" value="ABC_transporter-like_ATP-bd"/>
</dbReference>
<feature type="transmembrane region" description="Helical" evidence="7">
    <location>
        <begin position="173"/>
        <end position="199"/>
    </location>
</feature>
<evidence type="ECO:0000256" key="2">
    <source>
        <dbReference type="ARBA" id="ARBA00022692"/>
    </source>
</evidence>
<sequence>MKQVFKEVKVAFGLLKMIHSLDQNIIPIYLMAAVMKASEPFVTIIGSSYIIDSLLNEQWRQAMVQTSVMILTVTVVGVLSSYLQKILEGKSMTINRLCNSKILLKAISLDYATFEDKKNLEEFQAADYNVSRNGGFGMYMLSFFNFLTGIIGFFVSLGVILELCVKEVKAEGILGIVVSTTGSFILVGFLIIILIILYARLSLSMKEKNVKMYYELMDVNQKTEYLSRNLPLDMNIAKEIRLYGMKDMIYSEWKKLSIEIYAFYQKYWNSERRFLVFTSMLSDVALLLGYLFVVVKTYVGAVSIGFFTKYVGAIKTMNSSLRATIESLNQILLYQSYLSFYTTFLEKENKLDTGSLPVEKRKDNEYEFEFHNVSFRYPGSEEETLKNVSLKLDLKKRFAVVGRNGAGKTTFVKLLCRMYDVTEGSITLNGVDIRKYDYKEYLNLFAAVFQDFSLFSIPVKDNIACNGNADETKVWKSLESAGIKERIDKMPKKLDNLLYHEMGDGEDVSGGEAQKIAIARALYKDAPFVILDEPTAALDPISEYEIYSRFDGMVRDKTSIYISHRMSSCRFCDDILVFDKGMLIQRGNHDDLIKEHGKVYERLWHAQAKYYADPVMEEEYTL</sequence>
<dbReference type="SMART" id="SM00382">
    <property type="entry name" value="AAA"/>
    <property type="match status" value="1"/>
</dbReference>
<evidence type="ECO:0000256" key="5">
    <source>
        <dbReference type="ARBA" id="ARBA00022989"/>
    </source>
</evidence>
<comment type="subcellular location">
    <subcellularLocation>
        <location evidence="1">Cell membrane</location>
        <topology evidence="1">Multi-pass membrane protein</topology>
    </subcellularLocation>
</comment>
<reference evidence="9 10" key="1">
    <citation type="submission" date="2020-11" db="EMBL/GenBank/DDBJ databases">
        <title>Draft genome sequencing of a Lachnospiraceae strain isolated from anoxic soil subjected to BSD treatment.</title>
        <authorList>
            <person name="Uek A."/>
            <person name="Tonouchi A."/>
        </authorList>
    </citation>
    <scope>NUCLEOTIDE SEQUENCE [LARGE SCALE GENOMIC DNA]</scope>
    <source>
        <strain evidence="9 10">TB5</strain>
    </source>
</reference>
<dbReference type="PROSITE" id="PS00211">
    <property type="entry name" value="ABC_TRANSPORTER_1"/>
    <property type="match status" value="1"/>
</dbReference>
<accession>A0A7R7IEC2</accession>
<dbReference type="RefSeq" id="WP_271712927.1">
    <property type="nucleotide sequence ID" value="NZ_AP024169.1"/>
</dbReference>
<proteinExistence type="predicted"/>
<dbReference type="GO" id="GO:0005524">
    <property type="term" value="F:ATP binding"/>
    <property type="evidence" value="ECO:0007669"/>
    <property type="project" value="UniProtKB-KW"/>
</dbReference>